<sequence>MQVSRLQSGDGDFSPSPDQVKSIEQFCSHLTAVSHAFFHMVANWQLLARDEYEREQLLGGIRDVQGAGKLTSPYIATGYRLAPNRDA</sequence>
<accession>A0A135P7P5</accession>
<dbReference type="STRING" id="2052828.ATO67_19165"/>
<protein>
    <submittedName>
        <fullName evidence="1">Uncharacterized protein</fullName>
    </submittedName>
</protein>
<proteinExistence type="predicted"/>
<comment type="caution">
    <text evidence="1">The sequence shown here is derived from an EMBL/GenBank/DDBJ whole genome shotgun (WGS) entry which is preliminary data.</text>
</comment>
<gene>
    <name evidence="1" type="ORF">ATO67_19165</name>
</gene>
<dbReference type="Proteomes" id="UP000070498">
    <property type="component" value="Unassembled WGS sequence"/>
</dbReference>
<evidence type="ECO:0000313" key="1">
    <source>
        <dbReference type="EMBL" id="KXG87433.1"/>
    </source>
</evidence>
<dbReference type="AlphaFoldDB" id="A0A135P7P5"/>
<organism evidence="1 2">
    <name type="scientific">Agrobacterium bohemicum</name>
    <dbReference type="NCBI Taxonomy" id="2052828"/>
    <lineage>
        <taxon>Bacteria</taxon>
        <taxon>Pseudomonadati</taxon>
        <taxon>Pseudomonadota</taxon>
        <taxon>Alphaproteobacteria</taxon>
        <taxon>Hyphomicrobiales</taxon>
        <taxon>Rhizobiaceae</taxon>
        <taxon>Rhizobium/Agrobacterium group</taxon>
        <taxon>Agrobacterium</taxon>
    </lineage>
</organism>
<keyword evidence="2" id="KW-1185">Reference proteome</keyword>
<dbReference type="EMBL" id="LNUW01000005">
    <property type="protein sequence ID" value="KXG87433.1"/>
    <property type="molecule type" value="Genomic_DNA"/>
</dbReference>
<reference evidence="1 2" key="1">
    <citation type="submission" date="2015-11" db="EMBL/GenBank/DDBJ databases">
        <title>Draft genome sequence of Agrobacterium sp. R89-1.</title>
        <authorList>
            <person name="Zahradnik J."/>
            <person name="Kyslikova E."/>
            <person name="Palyzova A."/>
            <person name="Kyslik P."/>
        </authorList>
    </citation>
    <scope>NUCLEOTIDE SEQUENCE [LARGE SCALE GENOMIC DNA]</scope>
    <source>
        <strain evidence="1 2">R89-1</strain>
    </source>
</reference>
<name>A0A135P7P5_9HYPH</name>
<evidence type="ECO:0000313" key="2">
    <source>
        <dbReference type="Proteomes" id="UP000070498"/>
    </source>
</evidence>